<protein>
    <submittedName>
        <fullName evidence="1">Uncharacterized protein</fullName>
    </submittedName>
</protein>
<gene>
    <name evidence="1" type="ORF">T12_13206</name>
</gene>
<dbReference type="Proteomes" id="UP000054783">
    <property type="component" value="Unassembled WGS sequence"/>
</dbReference>
<evidence type="ECO:0000313" key="1">
    <source>
        <dbReference type="EMBL" id="KRY07982.1"/>
    </source>
</evidence>
<sequence>MNPETMLTAHHTPSHHLFYKSVNLSRSYEYLKNMHESDADTIMRYIIQLNVKLNDRIQKSK</sequence>
<comment type="caution">
    <text evidence="1">The sequence shown here is derived from an EMBL/GenBank/DDBJ whole genome shotgun (WGS) entry which is preliminary data.</text>
</comment>
<keyword evidence="2" id="KW-1185">Reference proteome</keyword>
<proteinExistence type="predicted"/>
<reference evidence="1 2" key="1">
    <citation type="submission" date="2015-01" db="EMBL/GenBank/DDBJ databases">
        <title>Evolution of Trichinella species and genotypes.</title>
        <authorList>
            <person name="Korhonen P.K."/>
            <person name="Edoardo P."/>
            <person name="Giuseppe L.R."/>
            <person name="Gasser R.B."/>
        </authorList>
    </citation>
    <scope>NUCLEOTIDE SEQUENCE [LARGE SCALE GENOMIC DNA]</scope>
    <source>
        <strain evidence="1">ISS2496</strain>
    </source>
</reference>
<feature type="non-terminal residue" evidence="1">
    <location>
        <position position="61"/>
    </location>
</feature>
<dbReference type="AlphaFoldDB" id="A0A0V0Z6B4"/>
<organism evidence="1 2">
    <name type="scientific">Trichinella patagoniensis</name>
    <dbReference type="NCBI Taxonomy" id="990121"/>
    <lineage>
        <taxon>Eukaryota</taxon>
        <taxon>Metazoa</taxon>
        <taxon>Ecdysozoa</taxon>
        <taxon>Nematoda</taxon>
        <taxon>Enoplea</taxon>
        <taxon>Dorylaimia</taxon>
        <taxon>Trichinellida</taxon>
        <taxon>Trichinellidae</taxon>
        <taxon>Trichinella</taxon>
    </lineage>
</organism>
<name>A0A0V0Z6B4_9BILA</name>
<evidence type="ECO:0000313" key="2">
    <source>
        <dbReference type="Proteomes" id="UP000054783"/>
    </source>
</evidence>
<accession>A0A0V0Z6B4</accession>
<dbReference type="EMBL" id="JYDQ01000379">
    <property type="protein sequence ID" value="KRY07982.1"/>
    <property type="molecule type" value="Genomic_DNA"/>
</dbReference>